<evidence type="ECO:0000313" key="3">
    <source>
        <dbReference type="EMBL" id="CAJ0584766.1"/>
    </source>
</evidence>
<evidence type="ECO:0000259" key="2">
    <source>
        <dbReference type="Pfam" id="PF15353"/>
    </source>
</evidence>
<feature type="region of interest" description="Disordered" evidence="1">
    <location>
        <begin position="411"/>
        <end position="462"/>
    </location>
</feature>
<evidence type="ECO:0000256" key="1">
    <source>
        <dbReference type="SAM" id="MobiDB-lite"/>
    </source>
</evidence>
<organism evidence="3 4">
    <name type="scientific">Mesorhabditis spiculigera</name>
    <dbReference type="NCBI Taxonomy" id="96644"/>
    <lineage>
        <taxon>Eukaryota</taxon>
        <taxon>Metazoa</taxon>
        <taxon>Ecdysozoa</taxon>
        <taxon>Nematoda</taxon>
        <taxon>Chromadorea</taxon>
        <taxon>Rhabditida</taxon>
        <taxon>Rhabditina</taxon>
        <taxon>Rhabditomorpha</taxon>
        <taxon>Rhabditoidea</taxon>
        <taxon>Rhabditidae</taxon>
        <taxon>Mesorhabditinae</taxon>
        <taxon>Mesorhabditis</taxon>
    </lineage>
</organism>
<feature type="non-terminal residue" evidence="3">
    <location>
        <position position="729"/>
    </location>
</feature>
<sequence length="729" mass="80113">MGRRAEIKRANAKEKDRDHHPNNHHINHHHHSRHGEPEPHTGCPIPDPVVCKVPVPEGEEGRRFTCTNNVCPYSKQLVHDKCFDEYEDHLVKVLSNSGSARGWTDNQRRQNLWEKKGQALVGKVCRCRCGLGLVLRDEAHDVLREVSAKKLLEEQLNAVQKCKKKKKENALPRLNHAIKGQTLFPEPKERKRRDRNYSDAESDSSYASESSPYLYTRRESQDVPATPAAPEPSIWATPVTRERNQSSRLFSESCYESGSEAAFEEALQRKYEPAPPAGPAQEVIRCGGLSSWRQWEKDAYLAHFANIPQPAAKSAQDAAPVGSTFAQVAPGFSAAGARISIIAASRRFVAASLNTLAGGIDRTDNTKGLSPCSTPTPTPTAASMPPEQFTKLLGDKLEQYSAQVAMSQWELTSTQQPSSTLPPLPPLAPLPPLLPPTITQAPPPKSTAPARSAVPKSPAKSYRVQLHGDPDEVDSWEEYVHECETSVNSSGINYETPLVSPMLPPLAAPKVTGPFTVLPKIATPPPQKDQQLAAFPMASLQKPAAPMIQLDDYRPFGCGTPPGFNSLPKKTTEYVPRAVKQSPVTNVFPPGLSHPPVVSLSMPEPPKDDIYSQVLAMPWPTPSGPSPGIEFQPIFPPTRSELLSDWPKFLPDIHRPHFNFSETAADARSRIDVPNLYMPEPTVEPRATAPPPIKPLGKLLTAQPYQLFSGPSLLIGETLMANRNLPNKF</sequence>
<feature type="compositionally biased region" description="Low complexity" evidence="1">
    <location>
        <begin position="370"/>
        <end position="386"/>
    </location>
</feature>
<feature type="compositionally biased region" description="Pro residues" evidence="1">
    <location>
        <begin position="420"/>
        <end position="446"/>
    </location>
</feature>
<feature type="region of interest" description="Disordered" evidence="1">
    <location>
        <begin position="170"/>
        <end position="252"/>
    </location>
</feature>
<protein>
    <recommendedName>
        <fullName evidence="2">Headcase N-terminal domain-containing protein</fullName>
    </recommendedName>
</protein>
<feature type="domain" description="Headcase N-terminal" evidence="2">
    <location>
        <begin position="59"/>
        <end position="137"/>
    </location>
</feature>
<feature type="compositionally biased region" description="Basic residues" evidence="1">
    <location>
        <begin position="22"/>
        <end position="33"/>
    </location>
</feature>
<gene>
    <name evidence="3" type="ORF">MSPICULIGERA_LOCUS22808</name>
</gene>
<dbReference type="Pfam" id="PF15353">
    <property type="entry name" value="HECA_N"/>
    <property type="match status" value="1"/>
</dbReference>
<evidence type="ECO:0000313" key="4">
    <source>
        <dbReference type="Proteomes" id="UP001177023"/>
    </source>
</evidence>
<comment type="caution">
    <text evidence="3">The sequence shown here is derived from an EMBL/GenBank/DDBJ whole genome shotgun (WGS) entry which is preliminary data.</text>
</comment>
<accession>A0AA36GGX0</accession>
<dbReference type="InterPro" id="IPR026066">
    <property type="entry name" value="Headcase"/>
</dbReference>
<dbReference type="Proteomes" id="UP001177023">
    <property type="component" value="Unassembled WGS sequence"/>
</dbReference>
<feature type="region of interest" description="Disordered" evidence="1">
    <location>
        <begin position="359"/>
        <end position="386"/>
    </location>
</feature>
<proteinExistence type="predicted"/>
<dbReference type="EMBL" id="CATQJA010002700">
    <property type="protein sequence ID" value="CAJ0584766.1"/>
    <property type="molecule type" value="Genomic_DNA"/>
</dbReference>
<name>A0AA36GGX0_9BILA</name>
<feature type="compositionally biased region" description="Basic and acidic residues" evidence="1">
    <location>
        <begin position="1"/>
        <end position="21"/>
    </location>
</feature>
<dbReference type="PANTHER" id="PTHR13425:SF3">
    <property type="entry name" value="HEADCASE PROTEIN HOMOLOG"/>
    <property type="match status" value="1"/>
</dbReference>
<dbReference type="AlphaFoldDB" id="A0AA36GGX0"/>
<keyword evidence="4" id="KW-1185">Reference proteome</keyword>
<reference evidence="3" key="1">
    <citation type="submission" date="2023-06" db="EMBL/GenBank/DDBJ databases">
        <authorList>
            <person name="Delattre M."/>
        </authorList>
    </citation>
    <scope>NUCLEOTIDE SEQUENCE</scope>
    <source>
        <strain evidence="3">AF72</strain>
    </source>
</reference>
<dbReference type="PANTHER" id="PTHR13425">
    <property type="entry name" value="HEADCASE PROTEIN"/>
    <property type="match status" value="1"/>
</dbReference>
<feature type="region of interest" description="Disordered" evidence="1">
    <location>
        <begin position="1"/>
        <end position="43"/>
    </location>
</feature>
<dbReference type="InterPro" id="IPR054537">
    <property type="entry name" value="HECA_N"/>
</dbReference>